<gene>
    <name evidence="7" type="ORF">AAFC00_006556</name>
</gene>
<dbReference type="RefSeq" id="XP_069199398.1">
    <property type="nucleotide sequence ID" value="XM_069348346.1"/>
</dbReference>
<dbReference type="Gene3D" id="4.10.240.10">
    <property type="entry name" value="Zn(2)-C6 fungal-type DNA-binding domain"/>
    <property type="match status" value="1"/>
</dbReference>
<dbReference type="Pfam" id="PF00172">
    <property type="entry name" value="Zn_clus"/>
    <property type="match status" value="1"/>
</dbReference>
<feature type="compositionally biased region" description="Polar residues" evidence="5">
    <location>
        <begin position="736"/>
        <end position="758"/>
    </location>
</feature>
<dbReference type="PANTHER" id="PTHR47424">
    <property type="entry name" value="REGULATORY PROTEIN GAL4"/>
    <property type="match status" value="1"/>
</dbReference>
<feature type="compositionally biased region" description="Polar residues" evidence="5">
    <location>
        <begin position="96"/>
        <end position="128"/>
    </location>
</feature>
<keyword evidence="2" id="KW-0805">Transcription regulation</keyword>
<dbReference type="Proteomes" id="UP001562354">
    <property type="component" value="Unassembled WGS sequence"/>
</dbReference>
<comment type="caution">
    <text evidence="7">The sequence shown here is derived from an EMBL/GenBank/DDBJ whole genome shotgun (WGS) entry which is preliminary data.</text>
</comment>
<evidence type="ECO:0000313" key="7">
    <source>
        <dbReference type="EMBL" id="KAL1303123.1"/>
    </source>
</evidence>
<dbReference type="SMART" id="SM00906">
    <property type="entry name" value="Fungal_trans"/>
    <property type="match status" value="1"/>
</dbReference>
<reference evidence="7 8" key="1">
    <citation type="submission" date="2024-07" db="EMBL/GenBank/DDBJ databases">
        <title>Draft sequence of the Neodothiora populina.</title>
        <authorList>
            <person name="Drown D.D."/>
            <person name="Schuette U.S."/>
            <person name="Buechlein A.B."/>
            <person name="Rusch D.R."/>
            <person name="Winton L.W."/>
            <person name="Adams G.A."/>
        </authorList>
    </citation>
    <scope>NUCLEOTIDE SEQUENCE [LARGE SCALE GENOMIC DNA]</scope>
    <source>
        <strain evidence="7 8">CPC 39397</strain>
    </source>
</reference>
<dbReference type="CDD" id="cd00067">
    <property type="entry name" value="GAL4"/>
    <property type="match status" value="1"/>
</dbReference>
<dbReference type="InterPro" id="IPR001138">
    <property type="entry name" value="Zn2Cys6_DnaBD"/>
</dbReference>
<organism evidence="7 8">
    <name type="scientific">Neodothiora populina</name>
    <dbReference type="NCBI Taxonomy" id="2781224"/>
    <lineage>
        <taxon>Eukaryota</taxon>
        <taxon>Fungi</taxon>
        <taxon>Dikarya</taxon>
        <taxon>Ascomycota</taxon>
        <taxon>Pezizomycotina</taxon>
        <taxon>Dothideomycetes</taxon>
        <taxon>Dothideomycetidae</taxon>
        <taxon>Dothideales</taxon>
        <taxon>Dothioraceae</taxon>
        <taxon>Neodothiora</taxon>
    </lineage>
</organism>
<dbReference type="PANTHER" id="PTHR47424:SF4">
    <property type="entry name" value="ZN(II)2CYS6 TRANSCRIPTION FACTOR (EUROFUNG)"/>
    <property type="match status" value="1"/>
</dbReference>
<evidence type="ECO:0000256" key="4">
    <source>
        <dbReference type="ARBA" id="ARBA00023242"/>
    </source>
</evidence>
<evidence type="ECO:0000313" key="8">
    <source>
        <dbReference type="Proteomes" id="UP001562354"/>
    </source>
</evidence>
<dbReference type="PROSITE" id="PS50048">
    <property type="entry name" value="ZN2_CY6_FUNGAL_2"/>
    <property type="match status" value="1"/>
</dbReference>
<keyword evidence="4" id="KW-0539">Nucleus</keyword>
<accession>A0ABR3PAC7</accession>
<evidence type="ECO:0000259" key="6">
    <source>
        <dbReference type="PROSITE" id="PS50048"/>
    </source>
</evidence>
<proteinExistence type="predicted"/>
<keyword evidence="8" id="KW-1185">Reference proteome</keyword>
<dbReference type="CDD" id="cd12148">
    <property type="entry name" value="fungal_TF_MHR"/>
    <property type="match status" value="1"/>
</dbReference>
<dbReference type="Pfam" id="PF04082">
    <property type="entry name" value="Fungal_trans"/>
    <property type="match status" value="1"/>
</dbReference>
<feature type="region of interest" description="Disordered" evidence="5">
    <location>
        <begin position="89"/>
        <end position="162"/>
    </location>
</feature>
<feature type="domain" description="Zn(2)-C6 fungal-type" evidence="6">
    <location>
        <begin position="30"/>
        <end position="63"/>
    </location>
</feature>
<dbReference type="SUPFAM" id="SSF57701">
    <property type="entry name" value="Zn2/Cys6 DNA-binding domain"/>
    <property type="match status" value="1"/>
</dbReference>
<dbReference type="EMBL" id="JBFMKM010000010">
    <property type="protein sequence ID" value="KAL1303123.1"/>
    <property type="molecule type" value="Genomic_DNA"/>
</dbReference>
<evidence type="ECO:0000256" key="1">
    <source>
        <dbReference type="ARBA" id="ARBA00022723"/>
    </source>
</evidence>
<evidence type="ECO:0000256" key="5">
    <source>
        <dbReference type="SAM" id="MobiDB-lite"/>
    </source>
</evidence>
<evidence type="ECO:0000256" key="3">
    <source>
        <dbReference type="ARBA" id="ARBA00023163"/>
    </source>
</evidence>
<dbReference type="InterPro" id="IPR007219">
    <property type="entry name" value="XnlR_reg_dom"/>
</dbReference>
<keyword evidence="3" id="KW-0804">Transcription</keyword>
<feature type="region of interest" description="Disordered" evidence="5">
    <location>
        <begin position="1"/>
        <end position="25"/>
    </location>
</feature>
<feature type="region of interest" description="Disordered" evidence="5">
    <location>
        <begin position="720"/>
        <end position="760"/>
    </location>
</feature>
<dbReference type="GeneID" id="95980255"/>
<evidence type="ECO:0000256" key="2">
    <source>
        <dbReference type="ARBA" id="ARBA00023015"/>
    </source>
</evidence>
<keyword evidence="1" id="KW-0479">Metal-binding</keyword>
<dbReference type="InterPro" id="IPR036864">
    <property type="entry name" value="Zn2-C6_fun-type_DNA-bd_sf"/>
</dbReference>
<protein>
    <recommendedName>
        <fullName evidence="6">Zn(2)-C6 fungal-type domain-containing protein</fullName>
    </recommendedName>
</protein>
<name>A0ABR3PAC7_9PEZI</name>
<dbReference type="SMART" id="SM00066">
    <property type="entry name" value="GAL4"/>
    <property type="match status" value="1"/>
</dbReference>
<feature type="compositionally biased region" description="Polar residues" evidence="5">
    <location>
        <begin position="1"/>
        <end position="10"/>
    </location>
</feature>
<dbReference type="InterPro" id="IPR051127">
    <property type="entry name" value="Fungal_SecMet_Regulators"/>
</dbReference>
<sequence length="831" mass="93371">MADAQLTSCPPQEDGEIRPPKAKRHKISRACVECRSRKSKCDGQQPVCGPCMKRFGADAECVLRTTSTQNIDTLRDHIARLDNKIKDLESRDFRTGPSSPGQDVTRNHFTPQSAVTNDTAPRVQQYQSVEGPDGPWRRSHSDWSTNARPLHISETDPNASSNRYISNERQWRGEPSGRRASSVAIAIDTTPCDDAEDGEVNAMMGATADASQTQAFFGPSSAGSFTRQIRSAMDAKAQSPATHPSRRSLLETKSMPSAHDQQQWNSVHDPILPPKDICDKLFAIYWRIVYPLYPFVEKLDANRVYQELWSYRRGPHLKSYFICQINVIFAISCKLDESIDPAQRAASAEMFISRVKDTSYYNIWEDATVHSIQIFLLLAQYLQSTNLVHQCWIVVGQAIRCAQSLGLHMKETTDKLSSPRERQLARKIWHGCVLMDRVVSMTYGRPAMIDQAAAAKVPMPLALDDEYFIDSPEKQPTRPSNTPMLSDFFIKTLDLYEILNKILVTLYGCDELFPSHECRDDKTGTLNKASGYGILLELDLLLNTWLKSLPTHLDSKRREIEDDVFQRQANILHSRYLHVRILLFRPALARFAAVSDVSSPDSLFNNATLARHLEFRCSIFCIESAKDAIDTIHNRLPESPAMTGPLPAWWYNILYVYTAATILIAALLCPSIASEIPKDSIMRSWRSAMTILDQYRLFSSSASRSIAALELLFHRVPLHKTQGPTERHQTPAATEYGSSSNVSDSATRNEEAAQSLQQRPDYRSYVGAAGSVVTEGARYSDYPQQPQQESMAEGSSMLDSGMDVDGFNMSFNMNDLSWLNALPNNFQWGGQ</sequence>
<feature type="region of interest" description="Disordered" evidence="5">
    <location>
        <begin position="776"/>
        <end position="799"/>
    </location>
</feature>